<accession>A0ABQ0GW54</accession>
<comment type="similarity">
    <text evidence="2">Belongs to the bacterial solute-binding protein 8 family.</text>
</comment>
<keyword evidence="8" id="KW-1185">Reference proteome</keyword>
<name>A0ABQ0GW54_9HYPH</name>
<evidence type="ECO:0000256" key="4">
    <source>
        <dbReference type="ARBA" id="ARBA00022496"/>
    </source>
</evidence>
<dbReference type="Gene3D" id="3.40.50.1980">
    <property type="entry name" value="Nitrogenase molybdenum iron protein domain"/>
    <property type="match status" value="2"/>
</dbReference>
<dbReference type="InterPro" id="IPR051313">
    <property type="entry name" value="Bact_iron-sidero_bind"/>
</dbReference>
<gene>
    <name evidence="7" type="ORF">PPNSA23_08180</name>
</gene>
<organism evidence="7 8">
    <name type="scientific">Phyllobacterium phragmitis</name>
    <dbReference type="NCBI Taxonomy" id="2670329"/>
    <lineage>
        <taxon>Bacteria</taxon>
        <taxon>Pseudomonadati</taxon>
        <taxon>Pseudomonadota</taxon>
        <taxon>Alphaproteobacteria</taxon>
        <taxon>Hyphomicrobiales</taxon>
        <taxon>Phyllobacteriaceae</taxon>
        <taxon>Phyllobacterium</taxon>
    </lineage>
</organism>
<dbReference type="InterPro" id="IPR002491">
    <property type="entry name" value="ABC_transptr_periplasmic_BD"/>
</dbReference>
<dbReference type="PANTHER" id="PTHR30532:SF1">
    <property type="entry name" value="IRON(3+)-HYDROXAMATE-BINDING PROTEIN FHUD"/>
    <property type="match status" value="1"/>
</dbReference>
<evidence type="ECO:0000313" key="8">
    <source>
        <dbReference type="Proteomes" id="UP001628091"/>
    </source>
</evidence>
<evidence type="ECO:0000256" key="3">
    <source>
        <dbReference type="ARBA" id="ARBA00022448"/>
    </source>
</evidence>
<feature type="domain" description="Fe/B12 periplasmic-binding" evidence="6">
    <location>
        <begin position="43"/>
        <end position="304"/>
    </location>
</feature>
<evidence type="ECO:0000256" key="2">
    <source>
        <dbReference type="ARBA" id="ARBA00008814"/>
    </source>
</evidence>
<dbReference type="SUPFAM" id="SSF53807">
    <property type="entry name" value="Helical backbone' metal receptor"/>
    <property type="match status" value="1"/>
</dbReference>
<dbReference type="CDD" id="cd01146">
    <property type="entry name" value="FhuD"/>
    <property type="match status" value="1"/>
</dbReference>
<evidence type="ECO:0000313" key="7">
    <source>
        <dbReference type="EMBL" id="GAB1580875.1"/>
    </source>
</evidence>
<dbReference type="Proteomes" id="UP001628091">
    <property type="component" value="Unassembled WGS sequence"/>
</dbReference>
<keyword evidence="4" id="KW-0406">Ion transport</keyword>
<dbReference type="Pfam" id="PF01497">
    <property type="entry name" value="Peripla_BP_2"/>
    <property type="match status" value="1"/>
</dbReference>
<comment type="subcellular location">
    <subcellularLocation>
        <location evidence="1">Cell envelope</location>
    </subcellularLocation>
</comment>
<reference evidence="7 8" key="1">
    <citation type="submission" date="2024-10" db="EMBL/GenBank/DDBJ databases">
        <title>Isolation, draft genome sequencing and identification of Phyllobacterium sp. NSA23, isolated from leaf soil.</title>
        <authorList>
            <person name="Akita H."/>
        </authorList>
    </citation>
    <scope>NUCLEOTIDE SEQUENCE [LARGE SCALE GENOMIC DNA]</scope>
    <source>
        <strain evidence="7 8">NSA23</strain>
    </source>
</reference>
<evidence type="ECO:0000256" key="5">
    <source>
        <dbReference type="ARBA" id="ARBA00022729"/>
    </source>
</evidence>
<protein>
    <recommendedName>
        <fullName evidence="6">Fe/B12 periplasmic-binding domain-containing protein</fullName>
    </recommendedName>
</protein>
<dbReference type="PANTHER" id="PTHR30532">
    <property type="entry name" value="IRON III DICITRATE-BINDING PERIPLASMIC PROTEIN"/>
    <property type="match status" value="1"/>
</dbReference>
<sequence>MLSEIDSGGHLFSPHLTRRAFLGGGLVMFLVPGGARAAGGARRIVSLDYGLAQTMIALGTPPIAIPAVPDWKIWVQEPPLPPGVANLGNMLEINMEVLQQLEPDLILTTPYLEASRHLFERVAPVEVLPVHATGTPPWPHILAATRRIGALLGRENEAERLIAQSEKTIAQAGARSGRLRDTPCLFVNFYDLYHVRVYGRNSLYQDVLDRMGIPNVWQGETNAWGFSLIGVEDLDPGGNVQMFYFDPVPPDVLPALGRSPLWRNMSFVRSGQIAHFPTVLMFGTLPSATRIATLLSRFGSENGF</sequence>
<comment type="caution">
    <text evidence="7">The sequence shown here is derived from an EMBL/GenBank/DDBJ whole genome shotgun (WGS) entry which is preliminary data.</text>
</comment>
<keyword evidence="4" id="KW-0410">Iron transport</keyword>
<dbReference type="RefSeq" id="WP_407863805.1">
    <property type="nucleotide sequence ID" value="NZ_BAAFZP010000001.1"/>
</dbReference>
<keyword evidence="4" id="KW-0408">Iron</keyword>
<evidence type="ECO:0000259" key="6">
    <source>
        <dbReference type="PROSITE" id="PS50983"/>
    </source>
</evidence>
<keyword evidence="5" id="KW-0732">Signal</keyword>
<dbReference type="EMBL" id="BAAFZP010000001">
    <property type="protein sequence ID" value="GAB1580875.1"/>
    <property type="molecule type" value="Genomic_DNA"/>
</dbReference>
<dbReference type="PRINTS" id="PR01715">
    <property type="entry name" value="FERRIBNDNGPP"/>
</dbReference>
<proteinExistence type="inferred from homology"/>
<dbReference type="PROSITE" id="PS50983">
    <property type="entry name" value="FE_B12_PBP"/>
    <property type="match status" value="1"/>
</dbReference>
<keyword evidence="3" id="KW-0813">Transport</keyword>
<evidence type="ECO:0000256" key="1">
    <source>
        <dbReference type="ARBA" id="ARBA00004196"/>
    </source>
</evidence>